<comment type="function">
    <text evidence="10">Hydrolyzes 3-hydroxyisobutyryl-CoA (HIBYL-CoA), a saline catabolite. Has high activity toward isobutyryl-CoA. Could be an isobutyryl-CoA dehydrogenase that functions in valine catabolism. Also hydrolyzes 3-hydroxypropanoyl-CoA.</text>
</comment>
<comment type="similarity">
    <text evidence="4">Belongs to the enoyl-CoA hydratase/isomerase family.</text>
</comment>
<evidence type="ECO:0000256" key="3">
    <source>
        <dbReference type="ARBA" id="ARBA00005109"/>
    </source>
</evidence>
<evidence type="ECO:0000259" key="13">
    <source>
        <dbReference type="Pfam" id="PF16113"/>
    </source>
</evidence>
<dbReference type="NCBIfam" id="NF004127">
    <property type="entry name" value="PRK05617.1"/>
    <property type="match status" value="1"/>
</dbReference>
<evidence type="ECO:0000256" key="6">
    <source>
        <dbReference type="ARBA" id="ARBA00016714"/>
    </source>
</evidence>
<feature type="compositionally biased region" description="Pro residues" evidence="12">
    <location>
        <begin position="46"/>
        <end position="60"/>
    </location>
</feature>
<dbReference type="GO" id="GO:0003860">
    <property type="term" value="F:3-hydroxyisobutyryl-CoA hydrolase activity"/>
    <property type="evidence" value="ECO:0007669"/>
    <property type="project" value="UniProtKB-EC"/>
</dbReference>
<evidence type="ECO:0000256" key="10">
    <source>
        <dbReference type="ARBA" id="ARBA00024871"/>
    </source>
</evidence>
<dbReference type="InterPro" id="IPR029045">
    <property type="entry name" value="ClpP/crotonase-like_dom_sf"/>
</dbReference>
<dbReference type="Gene3D" id="3.90.226.10">
    <property type="entry name" value="2-enoyl-CoA Hydratase, Chain A, domain 1"/>
    <property type="match status" value="1"/>
</dbReference>
<evidence type="ECO:0000256" key="4">
    <source>
        <dbReference type="ARBA" id="ARBA00005254"/>
    </source>
</evidence>
<keyword evidence="15" id="KW-1185">Reference proteome</keyword>
<reference evidence="14 15" key="1">
    <citation type="submission" date="2024-05" db="EMBL/GenBank/DDBJ databases">
        <title>The nuclear and mitochondrial genome assemblies of Tetragonisca angustula (Apidae: Meliponini), a tiny yet remarkable pollinator in the Neotropics.</title>
        <authorList>
            <person name="Ferrari R."/>
            <person name="Ricardo P.C."/>
            <person name="Dias F.C."/>
            <person name="Araujo N.S."/>
            <person name="Soares D.O."/>
            <person name="Zhou Q.-S."/>
            <person name="Zhu C.-D."/>
            <person name="Coutinho L."/>
            <person name="Airas M.C."/>
            <person name="Batista T.M."/>
        </authorList>
    </citation>
    <scope>NUCLEOTIDE SEQUENCE [LARGE SCALE GENOMIC DNA]</scope>
    <source>
        <strain evidence="14">ASF017062</strain>
        <tissue evidence="14">Abdomen</tissue>
    </source>
</reference>
<keyword evidence="8" id="KW-0378">Hydrolase</keyword>
<evidence type="ECO:0000256" key="5">
    <source>
        <dbReference type="ARBA" id="ARBA00011915"/>
    </source>
</evidence>
<comment type="pathway">
    <text evidence="3">Amino-acid degradation; L-valine degradation.</text>
</comment>
<accession>A0AAW1A197</accession>
<evidence type="ECO:0000256" key="7">
    <source>
        <dbReference type="ARBA" id="ARBA00022456"/>
    </source>
</evidence>
<keyword evidence="7" id="KW-0101">Branched-chain amino acid catabolism</keyword>
<dbReference type="InterPro" id="IPR032259">
    <property type="entry name" value="HIBYL-CoA-H"/>
</dbReference>
<evidence type="ECO:0000256" key="11">
    <source>
        <dbReference type="ARBA" id="ARBA00031181"/>
    </source>
</evidence>
<evidence type="ECO:0000256" key="12">
    <source>
        <dbReference type="SAM" id="MobiDB-lite"/>
    </source>
</evidence>
<dbReference type="SUPFAM" id="SSF52096">
    <property type="entry name" value="ClpP/crotonase"/>
    <property type="match status" value="1"/>
</dbReference>
<keyword evidence="9" id="KW-0496">Mitochondrion</keyword>
<dbReference type="Pfam" id="PF16113">
    <property type="entry name" value="ECH_2"/>
    <property type="match status" value="1"/>
</dbReference>
<protein>
    <recommendedName>
        <fullName evidence="6">3-hydroxyisobutyryl-CoA hydrolase, mitochondrial</fullName>
        <ecNumber evidence="5">3.1.2.4</ecNumber>
    </recommendedName>
    <alternativeName>
        <fullName evidence="11">3-hydroxyisobutyryl-coenzyme A hydrolase</fullName>
    </alternativeName>
</protein>
<evidence type="ECO:0000313" key="14">
    <source>
        <dbReference type="EMBL" id="KAK9303684.1"/>
    </source>
</evidence>
<dbReference type="GO" id="GO:0005739">
    <property type="term" value="C:mitochondrion"/>
    <property type="evidence" value="ECO:0007669"/>
    <property type="project" value="UniProtKB-SubCell"/>
</dbReference>
<evidence type="ECO:0000256" key="1">
    <source>
        <dbReference type="ARBA" id="ARBA00001709"/>
    </source>
</evidence>
<dbReference type="EC" id="3.1.2.4" evidence="5"/>
<evidence type="ECO:0000256" key="9">
    <source>
        <dbReference type="ARBA" id="ARBA00023128"/>
    </source>
</evidence>
<gene>
    <name evidence="14" type="ORF">QLX08_004688</name>
</gene>
<dbReference type="PANTHER" id="PTHR43176:SF3">
    <property type="entry name" value="3-HYDROXYISOBUTYRYL-COA HYDROLASE, MITOCHONDRIAL"/>
    <property type="match status" value="1"/>
</dbReference>
<comment type="subcellular location">
    <subcellularLocation>
        <location evidence="2">Mitochondrion</location>
    </subcellularLocation>
</comment>
<feature type="compositionally biased region" description="Low complexity" evidence="12">
    <location>
        <begin position="61"/>
        <end position="77"/>
    </location>
</feature>
<organism evidence="14 15">
    <name type="scientific">Tetragonisca angustula</name>
    <dbReference type="NCBI Taxonomy" id="166442"/>
    <lineage>
        <taxon>Eukaryota</taxon>
        <taxon>Metazoa</taxon>
        <taxon>Ecdysozoa</taxon>
        <taxon>Arthropoda</taxon>
        <taxon>Hexapoda</taxon>
        <taxon>Insecta</taxon>
        <taxon>Pterygota</taxon>
        <taxon>Neoptera</taxon>
        <taxon>Endopterygota</taxon>
        <taxon>Hymenoptera</taxon>
        <taxon>Apocrita</taxon>
        <taxon>Aculeata</taxon>
        <taxon>Apoidea</taxon>
        <taxon>Anthophila</taxon>
        <taxon>Apidae</taxon>
        <taxon>Tetragonisca</taxon>
    </lineage>
</organism>
<dbReference type="FunFam" id="3.90.226.10:FF:000026">
    <property type="entry name" value="3-hydroxyisobutyryl-CoA hydrolase, mitochondrial"/>
    <property type="match status" value="1"/>
</dbReference>
<name>A0AAW1A197_9HYME</name>
<dbReference type="GO" id="GO:0006574">
    <property type="term" value="P:L-valine catabolic process"/>
    <property type="evidence" value="ECO:0007669"/>
    <property type="project" value="TreeGrafter"/>
</dbReference>
<dbReference type="CDD" id="cd06558">
    <property type="entry name" value="crotonase-like"/>
    <property type="match status" value="1"/>
</dbReference>
<feature type="compositionally biased region" description="Pro residues" evidence="12">
    <location>
        <begin position="78"/>
        <end position="95"/>
    </location>
</feature>
<dbReference type="PANTHER" id="PTHR43176">
    <property type="entry name" value="3-HYDROXYISOBUTYRYL-COA HYDROLASE-RELATED"/>
    <property type="match status" value="1"/>
</dbReference>
<dbReference type="EMBL" id="JAWNGG020000073">
    <property type="protein sequence ID" value="KAK9303684.1"/>
    <property type="molecule type" value="Genomic_DNA"/>
</dbReference>
<proteinExistence type="inferred from homology"/>
<dbReference type="Proteomes" id="UP001432146">
    <property type="component" value="Unassembled WGS sequence"/>
</dbReference>
<evidence type="ECO:0000256" key="2">
    <source>
        <dbReference type="ARBA" id="ARBA00004173"/>
    </source>
</evidence>
<sequence length="461" mass="51149">MIKNGTSKLNCLSGNSFSILRYLSAQASDTGKDKDLKFNNQTPKPIILPPETTPSTPHPNPIVEIPGPIVEPTLPQSQPQPQPQPHSDPKPPIEIPIPNKNTITGNEVQAIGQDDDVLFKDIGDKGIIILNRPKALNALNLSMVEKIYPVLKKWESSKRLVIIEGTGEKAFCAGGDVKSIVNTLKETENKTLGETFFRKEYALNYLIGTYKIPYVAIINGITMGGGVGLSVHGKYRIATEKTLFAMPETAIGLFPDVGGTYFLPRLKDKLGLYLGLTGDRLKGIDVLLAGIATHFVPSEKLPNLKQDLLMTEQSDVAEILNKYQSVTWNEEFCLAPYMNKINTYFSSLSVEDIIESLKKDNSEWAKKTFKMLLKASPTSLKVTMFAIQKGSILNLADCLKMEYRLACAALNKTSDFCEGVRALLIDKDQKPIWNPNSIEEVTDTYVNQQFTKLLEEKELQL</sequence>
<evidence type="ECO:0000313" key="15">
    <source>
        <dbReference type="Proteomes" id="UP001432146"/>
    </source>
</evidence>
<comment type="caution">
    <text evidence="14">The sequence shown here is derived from an EMBL/GenBank/DDBJ whole genome shotgun (WGS) entry which is preliminary data.</text>
</comment>
<dbReference type="AlphaFoldDB" id="A0AAW1A197"/>
<comment type="catalytic activity">
    <reaction evidence="1">
        <text>3-hydroxy-2-methylpropanoyl-CoA + H2O = 3-hydroxy-2-methylpropanoate + CoA + H(+)</text>
        <dbReference type="Rhea" id="RHEA:20888"/>
        <dbReference type="ChEBI" id="CHEBI:11805"/>
        <dbReference type="ChEBI" id="CHEBI:15377"/>
        <dbReference type="ChEBI" id="CHEBI:15378"/>
        <dbReference type="ChEBI" id="CHEBI:57287"/>
        <dbReference type="ChEBI" id="CHEBI:57340"/>
        <dbReference type="EC" id="3.1.2.4"/>
    </reaction>
</comment>
<evidence type="ECO:0000256" key="8">
    <source>
        <dbReference type="ARBA" id="ARBA00022801"/>
    </source>
</evidence>
<feature type="domain" description="Enoyl-CoA hydratase/isomerase" evidence="13">
    <location>
        <begin position="126"/>
        <end position="450"/>
    </location>
</feature>
<dbReference type="InterPro" id="IPR045004">
    <property type="entry name" value="ECH_dom"/>
</dbReference>
<feature type="region of interest" description="Disordered" evidence="12">
    <location>
        <begin position="29"/>
        <end position="98"/>
    </location>
</feature>